<dbReference type="EMBL" id="QLZQ01000001">
    <property type="protein sequence ID" value="RAZ69589.1"/>
    <property type="molecule type" value="Genomic_DNA"/>
</dbReference>
<protein>
    <recommendedName>
        <fullName evidence="1">General stress protein 17M-like domain-containing protein</fullName>
    </recommendedName>
</protein>
<keyword evidence="3" id="KW-1185">Reference proteome</keyword>
<evidence type="ECO:0000313" key="3">
    <source>
        <dbReference type="Proteomes" id="UP000251869"/>
    </source>
</evidence>
<comment type="caution">
    <text evidence="2">The sequence shown here is derived from an EMBL/GenBank/DDBJ whole genome shotgun (WGS) entry which is preliminary data.</text>
</comment>
<sequence length="112" mass="12761">MKSTNHVFEVAYTEQELEAKVEGMKSHGYAKNNIHVLAENADILNAIETQEEVQTHETETLTDKFKSVFTGQDAVRDELNKLNLTETEIEEFHDILENEGIVLYAEQQAHGQ</sequence>
<evidence type="ECO:0000259" key="1">
    <source>
        <dbReference type="Pfam" id="PF11181"/>
    </source>
</evidence>
<organism evidence="2 3">
    <name type="scientific">Planococcus maitriensis</name>
    <dbReference type="NCBI Taxonomy" id="221799"/>
    <lineage>
        <taxon>Bacteria</taxon>
        <taxon>Bacillati</taxon>
        <taxon>Bacillota</taxon>
        <taxon>Bacilli</taxon>
        <taxon>Bacillales</taxon>
        <taxon>Caryophanaceae</taxon>
        <taxon>Planococcus</taxon>
    </lineage>
</organism>
<name>A0A365K9Y8_9BACL</name>
<feature type="domain" description="General stress protein 17M-like" evidence="1">
    <location>
        <begin position="9"/>
        <end position="96"/>
    </location>
</feature>
<dbReference type="OrthoDB" id="2678178at2"/>
<dbReference type="RefSeq" id="WP_112230600.1">
    <property type="nucleotide sequence ID" value="NZ_QLZQ01000001.1"/>
</dbReference>
<dbReference type="InterPro" id="IPR025889">
    <property type="entry name" value="GSP17M-like_dom"/>
</dbReference>
<proteinExistence type="predicted"/>
<accession>A0A365K9Y8</accession>
<gene>
    <name evidence="2" type="ORF">DP119_02725</name>
</gene>
<evidence type="ECO:0000313" key="2">
    <source>
        <dbReference type="EMBL" id="RAZ69589.1"/>
    </source>
</evidence>
<dbReference type="AlphaFoldDB" id="A0A365K9Y8"/>
<reference evidence="2 3" key="1">
    <citation type="submission" date="2018-06" db="EMBL/GenBank/DDBJ databases">
        <title>The draft genome sequences of strains SCU63 and S1.</title>
        <authorList>
            <person name="Gan L."/>
        </authorList>
    </citation>
    <scope>NUCLEOTIDE SEQUENCE [LARGE SCALE GENOMIC DNA]</scope>
    <source>
        <strain evidence="2 3">S1</strain>
    </source>
</reference>
<dbReference type="Proteomes" id="UP000251869">
    <property type="component" value="Unassembled WGS sequence"/>
</dbReference>
<dbReference type="Pfam" id="PF11181">
    <property type="entry name" value="YflT"/>
    <property type="match status" value="1"/>
</dbReference>